<accession>A0A7X0RLQ0</accession>
<evidence type="ECO:0000256" key="1">
    <source>
        <dbReference type="SAM" id="MobiDB-lite"/>
    </source>
</evidence>
<evidence type="ECO:0008006" key="5">
    <source>
        <dbReference type="Google" id="ProtNLM"/>
    </source>
</evidence>
<dbReference type="AlphaFoldDB" id="A0A7X0RLQ0"/>
<evidence type="ECO:0000313" key="4">
    <source>
        <dbReference type="Proteomes" id="UP000523955"/>
    </source>
</evidence>
<dbReference type="Proteomes" id="UP000523955">
    <property type="component" value="Unassembled WGS sequence"/>
</dbReference>
<keyword evidence="2" id="KW-0732">Signal</keyword>
<feature type="region of interest" description="Disordered" evidence="1">
    <location>
        <begin position="23"/>
        <end position="68"/>
    </location>
</feature>
<evidence type="ECO:0000256" key="2">
    <source>
        <dbReference type="SAM" id="SignalP"/>
    </source>
</evidence>
<sequence>MFALPSRLAALALAGALVLTGCSGSDDSPKADPSTSSSTSASGSTSPSAEDSPYLPVPDGVELTPQGSELKVGEKATVAYEPRQDTVGVLDITIDRIEETTFKKSFAGWKLDKATKKTTPYFVRATITNVGDTDLGGRDVPLYIVDGNNTLIEASAFASTFKPCMPGTFPKKFKQGKTADVCLVYLSPDHGELTAVSFRPTQDFDPITWEGQLKEPKPVGNGGAKGG</sequence>
<evidence type="ECO:0000313" key="3">
    <source>
        <dbReference type="EMBL" id="MBB6629389.1"/>
    </source>
</evidence>
<feature type="compositionally biased region" description="Low complexity" evidence="1">
    <location>
        <begin position="31"/>
        <end position="53"/>
    </location>
</feature>
<comment type="caution">
    <text evidence="3">The sequence shown here is derived from an EMBL/GenBank/DDBJ whole genome shotgun (WGS) entry which is preliminary data.</text>
</comment>
<feature type="chain" id="PRO_5030679691" description="DUF4352 domain-containing protein" evidence="2">
    <location>
        <begin position="26"/>
        <end position="227"/>
    </location>
</feature>
<organism evidence="3 4">
    <name type="scientific">Nocardioides luti</name>
    <dbReference type="NCBI Taxonomy" id="2761101"/>
    <lineage>
        <taxon>Bacteria</taxon>
        <taxon>Bacillati</taxon>
        <taxon>Actinomycetota</taxon>
        <taxon>Actinomycetes</taxon>
        <taxon>Propionibacteriales</taxon>
        <taxon>Nocardioidaceae</taxon>
        <taxon>Nocardioides</taxon>
    </lineage>
</organism>
<name>A0A7X0RLQ0_9ACTN</name>
<protein>
    <recommendedName>
        <fullName evidence="5">DUF4352 domain-containing protein</fullName>
    </recommendedName>
</protein>
<gene>
    <name evidence="3" type="ORF">H5V45_18830</name>
</gene>
<feature type="signal peptide" evidence="2">
    <location>
        <begin position="1"/>
        <end position="25"/>
    </location>
</feature>
<dbReference type="RefSeq" id="WP_185254352.1">
    <property type="nucleotide sequence ID" value="NZ_JACKXE010000001.1"/>
</dbReference>
<proteinExistence type="predicted"/>
<dbReference type="EMBL" id="JACKXE010000001">
    <property type="protein sequence ID" value="MBB6629389.1"/>
    <property type="molecule type" value="Genomic_DNA"/>
</dbReference>
<keyword evidence="4" id="KW-1185">Reference proteome</keyword>
<reference evidence="3 4" key="1">
    <citation type="submission" date="2020-08" db="EMBL/GenBank/DDBJ databases">
        <authorList>
            <person name="Seo M.-J."/>
        </authorList>
    </citation>
    <scope>NUCLEOTIDE SEQUENCE [LARGE SCALE GENOMIC DNA]</scope>
    <source>
        <strain evidence="3 4">KIGAM211</strain>
    </source>
</reference>
<dbReference type="PROSITE" id="PS51257">
    <property type="entry name" value="PROKAR_LIPOPROTEIN"/>
    <property type="match status" value="1"/>
</dbReference>